<protein>
    <submittedName>
        <fullName evidence="1">Uncharacterized protein</fullName>
    </submittedName>
</protein>
<evidence type="ECO:0000313" key="1">
    <source>
        <dbReference type="EMBL" id="CAM9874951.1"/>
    </source>
</evidence>
<gene>
    <name evidence="1" type="ORF">MRATA1EN22A_LOCUS8714</name>
</gene>
<evidence type="ECO:0000313" key="2">
    <source>
        <dbReference type="Proteomes" id="UP001162501"/>
    </source>
</evidence>
<proteinExistence type="predicted"/>
<name>A0AC59YQR1_RANTA</name>
<dbReference type="EMBL" id="OX596103">
    <property type="protein sequence ID" value="CAM9874951.1"/>
    <property type="molecule type" value="Genomic_DNA"/>
</dbReference>
<accession>A0AC59YQR1</accession>
<organism evidence="1 2">
    <name type="scientific">Rangifer tarandus platyrhynchus</name>
    <name type="common">Svalbard reindeer</name>
    <dbReference type="NCBI Taxonomy" id="3082113"/>
    <lineage>
        <taxon>Eukaryota</taxon>
        <taxon>Metazoa</taxon>
        <taxon>Chordata</taxon>
        <taxon>Craniata</taxon>
        <taxon>Vertebrata</taxon>
        <taxon>Euteleostomi</taxon>
        <taxon>Mammalia</taxon>
        <taxon>Eutheria</taxon>
        <taxon>Laurasiatheria</taxon>
        <taxon>Artiodactyla</taxon>
        <taxon>Ruminantia</taxon>
        <taxon>Pecora</taxon>
        <taxon>Cervidae</taxon>
        <taxon>Odocoileinae</taxon>
        <taxon>Rangifer</taxon>
    </lineage>
</organism>
<sequence length="139" mass="14248">MEVAPSSRPDIPGTSAGQWCPLVVAAQPGSAAHKLWSEMDLGRSEAQGWSGPAAPKVMCLSSAPSCPDPGELGRKGGDRKGTAGVCAGPGRCQPREDLCLRAGQRADATGLTLGRRCREPGRARAPGLGLEDAAEAEES</sequence>
<dbReference type="Proteomes" id="UP001162501">
    <property type="component" value="Chromosome 19"/>
</dbReference>
<reference evidence="1" key="2">
    <citation type="submission" date="2025-03" db="EMBL/GenBank/DDBJ databases">
        <authorList>
            <consortium name="ELIXIR-Norway"/>
            <consortium name="Elixir Norway"/>
        </authorList>
    </citation>
    <scope>NUCLEOTIDE SEQUENCE</scope>
</reference>
<reference evidence="1" key="1">
    <citation type="submission" date="2023-05" db="EMBL/GenBank/DDBJ databases">
        <authorList>
            <consortium name="ELIXIR-Norway"/>
        </authorList>
    </citation>
    <scope>NUCLEOTIDE SEQUENCE</scope>
</reference>